<evidence type="ECO:0000256" key="2">
    <source>
        <dbReference type="ARBA" id="ARBA00022527"/>
    </source>
</evidence>
<reference evidence="11 12" key="1">
    <citation type="submission" date="2016-07" db="EMBL/GenBank/DDBJ databases">
        <title>Pervasive Adenine N6-methylation of Active Genes in Fungi.</title>
        <authorList>
            <consortium name="DOE Joint Genome Institute"/>
            <person name="Mondo S.J."/>
            <person name="Dannebaum R.O."/>
            <person name="Kuo R.C."/>
            <person name="Labutti K."/>
            <person name="Haridas S."/>
            <person name="Kuo A."/>
            <person name="Salamov A."/>
            <person name="Ahrendt S.R."/>
            <person name="Lipzen A."/>
            <person name="Sullivan W."/>
            <person name="Andreopoulos W.B."/>
            <person name="Clum A."/>
            <person name="Lindquist E."/>
            <person name="Daum C."/>
            <person name="Ramamoorthy G.K."/>
            <person name="Gryganskyi A."/>
            <person name="Culley D."/>
            <person name="Magnuson J.K."/>
            <person name="James T.Y."/>
            <person name="O'Malley M.A."/>
            <person name="Stajich J.E."/>
            <person name="Spatafora J.W."/>
            <person name="Visel A."/>
            <person name="Grigoriev I.V."/>
        </authorList>
    </citation>
    <scope>NUCLEOTIDE SEQUENCE [LARGE SCALE GENOMIC DNA]</scope>
    <source>
        <strain evidence="11 12">CBS 129021</strain>
    </source>
</reference>
<keyword evidence="5 11" id="KW-0418">Kinase</keyword>
<keyword evidence="2" id="KW-0723">Serine/threonine-protein kinase</keyword>
<keyword evidence="4" id="KW-0547">Nucleotide-binding</keyword>
<evidence type="ECO:0000259" key="10">
    <source>
        <dbReference type="PROSITE" id="PS50011"/>
    </source>
</evidence>
<dbReference type="SMART" id="SM00220">
    <property type="entry name" value="S_TKc"/>
    <property type="match status" value="1"/>
</dbReference>
<evidence type="ECO:0000256" key="1">
    <source>
        <dbReference type="ARBA" id="ARBA00012513"/>
    </source>
</evidence>
<feature type="region of interest" description="Disordered" evidence="9">
    <location>
        <begin position="1"/>
        <end position="25"/>
    </location>
</feature>
<evidence type="ECO:0000256" key="5">
    <source>
        <dbReference type="ARBA" id="ARBA00022777"/>
    </source>
</evidence>
<dbReference type="Proteomes" id="UP000193689">
    <property type="component" value="Unassembled WGS sequence"/>
</dbReference>
<evidence type="ECO:0000256" key="4">
    <source>
        <dbReference type="ARBA" id="ARBA00022741"/>
    </source>
</evidence>
<dbReference type="InterPro" id="IPR011009">
    <property type="entry name" value="Kinase-like_dom_sf"/>
</dbReference>
<dbReference type="GO" id="GO:0005524">
    <property type="term" value="F:ATP binding"/>
    <property type="evidence" value="ECO:0007669"/>
    <property type="project" value="UniProtKB-KW"/>
</dbReference>
<dbReference type="GO" id="GO:0005737">
    <property type="term" value="C:cytoplasm"/>
    <property type="evidence" value="ECO:0007669"/>
    <property type="project" value="TreeGrafter"/>
</dbReference>
<dbReference type="GeneID" id="63771744"/>
<dbReference type="Pfam" id="PF00069">
    <property type="entry name" value="Pkinase"/>
    <property type="match status" value="1"/>
</dbReference>
<feature type="non-terminal residue" evidence="11">
    <location>
        <position position="430"/>
    </location>
</feature>
<proteinExistence type="predicted"/>
<dbReference type="InterPro" id="IPR051334">
    <property type="entry name" value="SRPK"/>
</dbReference>
<dbReference type="PANTHER" id="PTHR47634">
    <property type="entry name" value="PROTEIN KINASE DOMAIN-CONTAINING PROTEIN-RELATED"/>
    <property type="match status" value="1"/>
</dbReference>
<keyword evidence="12" id="KW-1185">Reference proteome</keyword>
<dbReference type="GO" id="GO:0050684">
    <property type="term" value="P:regulation of mRNA processing"/>
    <property type="evidence" value="ECO:0007669"/>
    <property type="project" value="TreeGrafter"/>
</dbReference>
<evidence type="ECO:0000313" key="12">
    <source>
        <dbReference type="Proteomes" id="UP000193689"/>
    </source>
</evidence>
<dbReference type="Gene3D" id="1.10.510.10">
    <property type="entry name" value="Transferase(Phosphotransferase) domain 1"/>
    <property type="match status" value="1"/>
</dbReference>
<accession>A0A1Y2E6J5</accession>
<keyword evidence="6" id="KW-0067">ATP-binding</keyword>
<sequence length="430" mass="48356">MYSIRPKETPEKLYSVAPQKSRQSIDDHDTVESIEDYVTGGYHPVHLEDTLNGRFEVFHKLGIGRFSTVWLCFDQNDEARPWKAIKILRADASRDDVAEIKAATYFKSINITVEQLEENHVYLPGEHFWLSGPNGRHLCLVMPALGPPIESKPLEGDLDQNAILQAVEGLGFLHRNGLCHGDLRPPNLLQRIIHISKIGKNVMLERLGKPTKRKVTVISEERLELHAPKYLVEATSLASFAVRGECCITDFGDAFLAKDPPKNSITPEFAAPEIIYECGKPGPASDIWALGCTIVQFRSGFTLGHMHGGMNWDDNQNLEVFLGALPEPYRSAFQKKRQIAAEQMNGTLEDLNMELLGVLSDAESTTETTDHMGPPMNEFGKRDYSCLHKLCGYKPPPEEVTTLANLLRKIFKYNPDARIGAKEITYHDWF</sequence>
<evidence type="ECO:0000256" key="6">
    <source>
        <dbReference type="ARBA" id="ARBA00022840"/>
    </source>
</evidence>
<dbReference type="InterPro" id="IPR000719">
    <property type="entry name" value="Prot_kinase_dom"/>
</dbReference>
<protein>
    <recommendedName>
        <fullName evidence="1">non-specific serine/threonine protein kinase</fullName>
        <ecNumber evidence="1">2.7.11.1</ecNumber>
    </recommendedName>
</protein>
<dbReference type="STRING" id="1141098.A0A1Y2E6J5"/>
<dbReference type="GO" id="GO:0005634">
    <property type="term" value="C:nucleus"/>
    <property type="evidence" value="ECO:0007669"/>
    <property type="project" value="TreeGrafter"/>
</dbReference>
<feature type="domain" description="Protein kinase" evidence="10">
    <location>
        <begin position="55"/>
        <end position="430"/>
    </location>
</feature>
<dbReference type="RefSeq" id="XP_040717817.1">
    <property type="nucleotide sequence ID" value="XM_040855532.1"/>
</dbReference>
<dbReference type="InParanoid" id="A0A1Y2E6J5"/>
<dbReference type="AlphaFoldDB" id="A0A1Y2E6J5"/>
<evidence type="ECO:0000256" key="7">
    <source>
        <dbReference type="ARBA" id="ARBA00047899"/>
    </source>
</evidence>
<dbReference type="EC" id="2.7.11.1" evidence="1"/>
<dbReference type="OrthoDB" id="5979581at2759"/>
<dbReference type="GO" id="GO:0004674">
    <property type="term" value="F:protein serine/threonine kinase activity"/>
    <property type="evidence" value="ECO:0007669"/>
    <property type="project" value="UniProtKB-KW"/>
</dbReference>
<comment type="catalytic activity">
    <reaction evidence="7">
        <text>L-threonyl-[protein] + ATP = O-phospho-L-threonyl-[protein] + ADP + H(+)</text>
        <dbReference type="Rhea" id="RHEA:46608"/>
        <dbReference type="Rhea" id="RHEA-COMP:11060"/>
        <dbReference type="Rhea" id="RHEA-COMP:11605"/>
        <dbReference type="ChEBI" id="CHEBI:15378"/>
        <dbReference type="ChEBI" id="CHEBI:30013"/>
        <dbReference type="ChEBI" id="CHEBI:30616"/>
        <dbReference type="ChEBI" id="CHEBI:61977"/>
        <dbReference type="ChEBI" id="CHEBI:456216"/>
        <dbReference type="EC" id="2.7.11.1"/>
    </reaction>
</comment>
<evidence type="ECO:0000256" key="3">
    <source>
        <dbReference type="ARBA" id="ARBA00022679"/>
    </source>
</evidence>
<dbReference type="SUPFAM" id="SSF56112">
    <property type="entry name" value="Protein kinase-like (PK-like)"/>
    <property type="match status" value="1"/>
</dbReference>
<evidence type="ECO:0000313" key="11">
    <source>
        <dbReference type="EMBL" id="ORY67193.1"/>
    </source>
</evidence>
<name>A0A1Y2E6J5_9PEZI</name>
<dbReference type="PANTHER" id="PTHR47634:SF9">
    <property type="entry name" value="PROTEIN KINASE DOMAIN-CONTAINING PROTEIN-RELATED"/>
    <property type="match status" value="1"/>
</dbReference>
<keyword evidence="3" id="KW-0808">Transferase</keyword>
<evidence type="ECO:0000256" key="8">
    <source>
        <dbReference type="ARBA" id="ARBA00048679"/>
    </source>
</evidence>
<dbReference type="PROSITE" id="PS50011">
    <property type="entry name" value="PROTEIN_KINASE_DOM"/>
    <property type="match status" value="1"/>
</dbReference>
<dbReference type="EMBL" id="MCFJ01000004">
    <property type="protein sequence ID" value="ORY67193.1"/>
    <property type="molecule type" value="Genomic_DNA"/>
</dbReference>
<feature type="compositionally biased region" description="Basic and acidic residues" evidence="9">
    <location>
        <begin position="1"/>
        <end position="11"/>
    </location>
</feature>
<gene>
    <name evidence="11" type="ORF">BCR38DRAFT_337387</name>
</gene>
<comment type="catalytic activity">
    <reaction evidence="8">
        <text>L-seryl-[protein] + ATP = O-phospho-L-seryl-[protein] + ADP + H(+)</text>
        <dbReference type="Rhea" id="RHEA:17989"/>
        <dbReference type="Rhea" id="RHEA-COMP:9863"/>
        <dbReference type="Rhea" id="RHEA-COMP:11604"/>
        <dbReference type="ChEBI" id="CHEBI:15378"/>
        <dbReference type="ChEBI" id="CHEBI:29999"/>
        <dbReference type="ChEBI" id="CHEBI:30616"/>
        <dbReference type="ChEBI" id="CHEBI:83421"/>
        <dbReference type="ChEBI" id="CHEBI:456216"/>
        <dbReference type="EC" id="2.7.11.1"/>
    </reaction>
</comment>
<comment type="caution">
    <text evidence="11">The sequence shown here is derived from an EMBL/GenBank/DDBJ whole genome shotgun (WGS) entry which is preliminary data.</text>
</comment>
<dbReference type="GO" id="GO:0000245">
    <property type="term" value="P:spliceosomal complex assembly"/>
    <property type="evidence" value="ECO:0007669"/>
    <property type="project" value="TreeGrafter"/>
</dbReference>
<organism evidence="11 12">
    <name type="scientific">Pseudomassariella vexata</name>
    <dbReference type="NCBI Taxonomy" id="1141098"/>
    <lineage>
        <taxon>Eukaryota</taxon>
        <taxon>Fungi</taxon>
        <taxon>Dikarya</taxon>
        <taxon>Ascomycota</taxon>
        <taxon>Pezizomycotina</taxon>
        <taxon>Sordariomycetes</taxon>
        <taxon>Xylariomycetidae</taxon>
        <taxon>Amphisphaeriales</taxon>
        <taxon>Pseudomassariaceae</taxon>
        <taxon>Pseudomassariella</taxon>
    </lineage>
</organism>
<evidence type="ECO:0000256" key="9">
    <source>
        <dbReference type="SAM" id="MobiDB-lite"/>
    </source>
</evidence>
<dbReference type="Gene3D" id="3.30.200.20">
    <property type="entry name" value="Phosphorylase Kinase, domain 1"/>
    <property type="match status" value="1"/>
</dbReference>